<keyword evidence="2" id="KW-1185">Reference proteome</keyword>
<proteinExistence type="predicted"/>
<dbReference type="Proteomes" id="UP000664288">
    <property type="component" value="Unassembled WGS sequence"/>
</dbReference>
<evidence type="ECO:0008006" key="3">
    <source>
        <dbReference type="Google" id="ProtNLM"/>
    </source>
</evidence>
<dbReference type="EMBL" id="JAFMPY010000006">
    <property type="protein sequence ID" value="MBO0903479.1"/>
    <property type="molecule type" value="Genomic_DNA"/>
</dbReference>
<protein>
    <recommendedName>
        <fullName evidence="3">PepSY domain-containing protein</fullName>
    </recommendedName>
</protein>
<evidence type="ECO:0000313" key="2">
    <source>
        <dbReference type="Proteomes" id="UP000664288"/>
    </source>
</evidence>
<dbReference type="RefSeq" id="WP_207350120.1">
    <property type="nucleotide sequence ID" value="NZ_JAFMPY010000006.1"/>
</dbReference>
<comment type="caution">
    <text evidence="1">The sequence shown here is derived from an EMBL/GenBank/DDBJ whole genome shotgun (WGS) entry which is preliminary data.</text>
</comment>
<gene>
    <name evidence="1" type="ORF">J1C47_07475</name>
</gene>
<name>A0ABS3J1B7_9HYPH</name>
<accession>A0ABS3J1B7</accession>
<sequence>MALTCFAGAATAEEAETVEQMASPEEVAKVGETLALIGCTAPAVEKESERLFEVDDATCAIGQYDIKLNGDYKIIVMSIDE</sequence>
<organism evidence="1 2">
    <name type="scientific">Jiella sonneratiae</name>
    <dbReference type="NCBI Taxonomy" id="2816856"/>
    <lineage>
        <taxon>Bacteria</taxon>
        <taxon>Pseudomonadati</taxon>
        <taxon>Pseudomonadota</taxon>
        <taxon>Alphaproteobacteria</taxon>
        <taxon>Hyphomicrobiales</taxon>
        <taxon>Aurantimonadaceae</taxon>
        <taxon>Jiella</taxon>
    </lineage>
</organism>
<reference evidence="1 2" key="1">
    <citation type="submission" date="2021-03" db="EMBL/GenBank/DDBJ databases">
        <title>Whole genome sequence of Jiella sp. MQZ13P-4.</title>
        <authorList>
            <person name="Tuo L."/>
        </authorList>
    </citation>
    <scope>NUCLEOTIDE SEQUENCE [LARGE SCALE GENOMIC DNA]</scope>
    <source>
        <strain evidence="1 2">MQZ13P-4</strain>
    </source>
</reference>
<evidence type="ECO:0000313" key="1">
    <source>
        <dbReference type="EMBL" id="MBO0903479.1"/>
    </source>
</evidence>